<accession>A0A0G0TXV2</accession>
<feature type="coiled-coil region" evidence="1">
    <location>
        <begin position="219"/>
        <end position="306"/>
    </location>
</feature>
<protein>
    <recommendedName>
        <fullName evidence="4">Peptidase M23 domain-containing protein</fullName>
    </recommendedName>
</protein>
<name>A0A0G0TXV2_9BACT</name>
<evidence type="ECO:0000313" key="2">
    <source>
        <dbReference type="EMBL" id="KKR42832.1"/>
    </source>
</evidence>
<comment type="caution">
    <text evidence="2">The sequence shown here is derived from an EMBL/GenBank/DDBJ whole genome shotgun (WGS) entry which is preliminary data.</text>
</comment>
<dbReference type="AlphaFoldDB" id="A0A0G0TXV2"/>
<gene>
    <name evidence="2" type="ORF">UT77_C0001G0283</name>
</gene>
<proteinExistence type="predicted"/>
<reference evidence="2 3" key="1">
    <citation type="journal article" date="2015" name="Nature">
        <title>rRNA introns, odd ribosomes, and small enigmatic genomes across a large radiation of phyla.</title>
        <authorList>
            <person name="Brown C.T."/>
            <person name="Hug L.A."/>
            <person name="Thomas B.C."/>
            <person name="Sharon I."/>
            <person name="Castelle C.J."/>
            <person name="Singh A."/>
            <person name="Wilkins M.J."/>
            <person name="Williams K.H."/>
            <person name="Banfield J.F."/>
        </authorList>
    </citation>
    <scope>NUCLEOTIDE SEQUENCE [LARGE SCALE GENOMIC DNA]</scope>
</reference>
<dbReference type="Proteomes" id="UP000034881">
    <property type="component" value="Unassembled WGS sequence"/>
</dbReference>
<organism evidence="2 3">
    <name type="scientific">Candidatus Daviesbacteria bacterium GW2011_GWC2_40_12</name>
    <dbReference type="NCBI Taxonomy" id="1618431"/>
    <lineage>
        <taxon>Bacteria</taxon>
        <taxon>Candidatus Daviesiibacteriota</taxon>
    </lineage>
</organism>
<dbReference type="CDD" id="cd12797">
    <property type="entry name" value="M23_peptidase"/>
    <property type="match status" value="1"/>
</dbReference>
<evidence type="ECO:0008006" key="4">
    <source>
        <dbReference type="Google" id="ProtNLM"/>
    </source>
</evidence>
<dbReference type="Gene3D" id="1.10.287.620">
    <property type="entry name" value="Helix Hairpins"/>
    <property type="match status" value="1"/>
</dbReference>
<sequence>MADIIRSIEPFELTQGFGDNPQAYARFGLKGHNGWDLRTQYPDTPKGFRNILTSWLSKFYTQGNEGNDGFGLYFEVIVQLYNTYKLTYAHCNSIENFQTKNEGEAMGISDNTGNSTGSHLHLTVKRGSLQNGKFISDNYNNGYFGAIEPQEFYDELRQYKKEKGTTQNPEGCLVPNTLEWRQKYEEIVSSANKWAETLKILEITDDPNTTPPDRIKSTIAGYKSRETDLNNKLNEKQQQIDVANRELENRKEQVSRMEKGLLDKEKYYKSQIDALNKQIKNGSESLPLAQARIGVLEKELDEANKAKGGALLGAEEYKTKFESSQKGTLIPTPQIIFSLIIQYIGNSLKPKGGDKHG</sequence>
<dbReference type="EMBL" id="LBYB01000001">
    <property type="protein sequence ID" value="KKR42832.1"/>
    <property type="molecule type" value="Genomic_DNA"/>
</dbReference>
<dbReference type="InterPro" id="IPR011055">
    <property type="entry name" value="Dup_hybrid_motif"/>
</dbReference>
<evidence type="ECO:0000256" key="1">
    <source>
        <dbReference type="SAM" id="Coils"/>
    </source>
</evidence>
<dbReference type="SUPFAM" id="SSF51261">
    <property type="entry name" value="Duplicated hybrid motif"/>
    <property type="match status" value="1"/>
</dbReference>
<dbReference type="Gene3D" id="2.70.70.10">
    <property type="entry name" value="Glucose Permease (Domain IIA)"/>
    <property type="match status" value="1"/>
</dbReference>
<evidence type="ECO:0000313" key="3">
    <source>
        <dbReference type="Proteomes" id="UP000034881"/>
    </source>
</evidence>
<keyword evidence="1" id="KW-0175">Coiled coil</keyword>